<dbReference type="AlphaFoldDB" id="A0A7D9IPT1"/>
<evidence type="ECO:0000313" key="2">
    <source>
        <dbReference type="EMBL" id="CAB4013582.1"/>
    </source>
</evidence>
<accession>A0A7D9IPT1</accession>
<evidence type="ECO:0000256" key="1">
    <source>
        <dbReference type="SAM" id="MobiDB-lite"/>
    </source>
</evidence>
<keyword evidence="3" id="KW-1185">Reference proteome</keyword>
<feature type="region of interest" description="Disordered" evidence="1">
    <location>
        <begin position="46"/>
        <end position="85"/>
    </location>
</feature>
<dbReference type="Proteomes" id="UP001152795">
    <property type="component" value="Unassembled WGS sequence"/>
</dbReference>
<gene>
    <name evidence="2" type="ORF">PACLA_8A046633</name>
</gene>
<dbReference type="InterPro" id="IPR013087">
    <property type="entry name" value="Znf_C2H2_type"/>
</dbReference>
<evidence type="ECO:0000313" key="3">
    <source>
        <dbReference type="Proteomes" id="UP001152795"/>
    </source>
</evidence>
<dbReference type="EMBL" id="CACRXK020007935">
    <property type="protein sequence ID" value="CAB4013582.1"/>
    <property type="molecule type" value="Genomic_DNA"/>
</dbReference>
<organism evidence="2 3">
    <name type="scientific">Paramuricea clavata</name>
    <name type="common">Red gorgonian</name>
    <name type="synonym">Violescent sea-whip</name>
    <dbReference type="NCBI Taxonomy" id="317549"/>
    <lineage>
        <taxon>Eukaryota</taxon>
        <taxon>Metazoa</taxon>
        <taxon>Cnidaria</taxon>
        <taxon>Anthozoa</taxon>
        <taxon>Octocorallia</taxon>
        <taxon>Malacalcyonacea</taxon>
        <taxon>Plexauridae</taxon>
        <taxon>Paramuricea</taxon>
    </lineage>
</organism>
<proteinExistence type="predicted"/>
<sequence>MHERRGAEREYTCNICGELFQNIFPFQAHQRDVHEVGGVNRKWKRNCKSGSSIRQAKRTRTDGPEPPRPSTPVNEDSINPPNDLASSLHRQHRRVIRMRQSRGNRLQDWYNYRMSSSNMGQLVDDQNNIRNLENLQQVREALQNIDIHEWAQQQRLNSKMVVMDFTNATFYVTKLRDHPIENCKAQLKQSIIPEAQQKEFLADIFGRRCADTRENGLVDAKDENDLRNKLFSCKEACNNEEGRYLPPGQKPKFYDYILILTLRRDTCFALRMKNLGATNIPPNEQAVKAGEIKDKWCESLHGVLTIAKIPQNEQTVKAGEIKDKIRMTGSARKASEVQKKHKRVAQRQAKRVREQEAREREGLVGAKDENDLRNKLLSCKEAWNKEESRNLPPGQKPKFYDYILILNLRKEKCFALRMKNLGASIGEQKRGCCKSLVDAKDENDLRNKLFSCKEAWNKEEGRYLPPGQKPKFYDYILILTLRRDTCFVLRMKNLGTSIGEQKRGCCKSTLPGSSFPGLSFTIIHPA</sequence>
<protein>
    <submittedName>
        <fullName evidence="2">Zinc finger and SCAN domain-containing 22</fullName>
    </submittedName>
</protein>
<dbReference type="PROSITE" id="PS00028">
    <property type="entry name" value="ZINC_FINGER_C2H2_1"/>
    <property type="match status" value="1"/>
</dbReference>
<name>A0A7D9IPT1_PARCT</name>
<reference evidence="2" key="1">
    <citation type="submission" date="2020-04" db="EMBL/GenBank/DDBJ databases">
        <authorList>
            <person name="Alioto T."/>
            <person name="Alioto T."/>
            <person name="Gomez Garrido J."/>
        </authorList>
    </citation>
    <scope>NUCLEOTIDE SEQUENCE</scope>
    <source>
        <strain evidence="2">A484AB</strain>
    </source>
</reference>
<dbReference type="PROSITE" id="PS50157">
    <property type="entry name" value="ZINC_FINGER_C2H2_2"/>
    <property type="match status" value="1"/>
</dbReference>
<feature type="compositionally biased region" description="Polar residues" evidence="1">
    <location>
        <begin position="71"/>
        <end position="80"/>
    </location>
</feature>
<dbReference type="OrthoDB" id="2160826at2759"/>
<comment type="caution">
    <text evidence="2">The sequence shown here is derived from an EMBL/GenBank/DDBJ whole genome shotgun (WGS) entry which is preliminary data.</text>
</comment>